<evidence type="ECO:0000256" key="1">
    <source>
        <dbReference type="SAM" id="Phobius"/>
    </source>
</evidence>
<organism evidence="2 3">
    <name type="scientific">Methylobacterium nodulans (strain LMG 21967 / CNCM I-2342 / ORS 2060)</name>
    <dbReference type="NCBI Taxonomy" id="460265"/>
    <lineage>
        <taxon>Bacteria</taxon>
        <taxon>Pseudomonadati</taxon>
        <taxon>Pseudomonadota</taxon>
        <taxon>Alphaproteobacteria</taxon>
        <taxon>Hyphomicrobiales</taxon>
        <taxon>Methylobacteriaceae</taxon>
        <taxon>Methylobacterium</taxon>
    </lineage>
</organism>
<feature type="transmembrane region" description="Helical" evidence="1">
    <location>
        <begin position="55"/>
        <end position="79"/>
    </location>
</feature>
<sequence length="121" mass="12969">MEQADQAETEPRKSTGRLLLDAVQQASDLATKQFALLKAELDEISRTARILCSSFGGGAVFLFCGAFLLLVAAVKFLAWLTGSEVLGAVIVATPFIIIAAGLGYWGLSKMHSVGRRHEMAK</sequence>
<accession>B8IPP3</accession>
<dbReference type="Pfam" id="PF07332">
    <property type="entry name" value="Phage_holin_3_6"/>
    <property type="match status" value="1"/>
</dbReference>
<dbReference type="AlphaFoldDB" id="B8IPP3"/>
<proteinExistence type="predicted"/>
<gene>
    <name evidence="2" type="ordered locus">Mnod_7599</name>
</gene>
<dbReference type="KEGG" id="mno:Mnod_7599"/>
<evidence type="ECO:0008006" key="4">
    <source>
        <dbReference type="Google" id="ProtNLM"/>
    </source>
</evidence>
<keyword evidence="1" id="KW-1133">Transmembrane helix</keyword>
<dbReference type="OrthoDB" id="7998737at2"/>
<dbReference type="RefSeq" id="WP_015933888.1">
    <property type="nucleotide sequence ID" value="NC_011894.1"/>
</dbReference>
<keyword evidence="3" id="KW-1185">Reference proteome</keyword>
<dbReference type="STRING" id="460265.Mnod_7599"/>
<dbReference type="Proteomes" id="UP000008207">
    <property type="component" value="Chromosome"/>
</dbReference>
<evidence type="ECO:0000313" key="2">
    <source>
        <dbReference type="EMBL" id="ACL62335.1"/>
    </source>
</evidence>
<keyword evidence="1" id="KW-0812">Transmembrane</keyword>
<keyword evidence="1" id="KW-0472">Membrane</keyword>
<evidence type="ECO:0000313" key="3">
    <source>
        <dbReference type="Proteomes" id="UP000008207"/>
    </source>
</evidence>
<dbReference type="HOGENOM" id="CLU_2046968_0_0_5"/>
<dbReference type="EMBL" id="CP001349">
    <property type="protein sequence ID" value="ACL62335.1"/>
    <property type="molecule type" value="Genomic_DNA"/>
</dbReference>
<feature type="transmembrane region" description="Helical" evidence="1">
    <location>
        <begin position="85"/>
        <end position="107"/>
    </location>
</feature>
<protein>
    <recommendedName>
        <fullName evidence="4">Phage holin family protein</fullName>
    </recommendedName>
</protein>
<dbReference type="eggNOG" id="ENOG5030WEI">
    <property type="taxonomic scope" value="Bacteria"/>
</dbReference>
<reference evidence="2 3" key="1">
    <citation type="submission" date="2009-01" db="EMBL/GenBank/DDBJ databases">
        <title>Complete sequence of chromosome of Methylobacterium nodulans ORS 2060.</title>
        <authorList>
            <consortium name="US DOE Joint Genome Institute"/>
            <person name="Lucas S."/>
            <person name="Copeland A."/>
            <person name="Lapidus A."/>
            <person name="Glavina del Rio T."/>
            <person name="Dalin E."/>
            <person name="Tice H."/>
            <person name="Bruce D."/>
            <person name="Goodwin L."/>
            <person name="Pitluck S."/>
            <person name="Sims D."/>
            <person name="Brettin T."/>
            <person name="Detter J.C."/>
            <person name="Han C."/>
            <person name="Larimer F."/>
            <person name="Land M."/>
            <person name="Hauser L."/>
            <person name="Kyrpides N."/>
            <person name="Ivanova N."/>
            <person name="Marx C.J."/>
            <person name="Richardson P."/>
        </authorList>
    </citation>
    <scope>NUCLEOTIDE SEQUENCE [LARGE SCALE GENOMIC DNA]</scope>
    <source>
        <strain evidence="3">LMG 21967 / CNCM I-2342 / ORS 2060</strain>
    </source>
</reference>
<dbReference type="InterPro" id="IPR009937">
    <property type="entry name" value="Phage_holin_3_6"/>
</dbReference>
<name>B8IPP3_METNO</name>